<evidence type="ECO:0000313" key="1">
    <source>
        <dbReference type="EMBL" id="AGE96116.1"/>
    </source>
</evidence>
<dbReference type="AlphaFoldDB" id="M1KLE2"/>
<gene>
    <name evidence="1" type="ORF">ECU01_0880</name>
</gene>
<dbReference type="OMA" id="AYATFFK"/>
<dbReference type="EMBL" id="KC513612">
    <property type="protein sequence ID" value="AGE96116.1"/>
    <property type="molecule type" value="Genomic_DNA"/>
</dbReference>
<proteinExistence type="predicted"/>
<name>M1KLE2_ENCCN</name>
<dbReference type="VEuPathDB" id="MicrosporidiaDB:ECU01_0880"/>
<dbReference type="InterPro" id="IPR012340">
    <property type="entry name" value="NA-bd_OB-fold"/>
</dbReference>
<dbReference type="Gene3D" id="2.40.50.140">
    <property type="entry name" value="Nucleic acid-binding proteins"/>
    <property type="match status" value="1"/>
</dbReference>
<sequence>MEQHPIIMDSIAELSDYQKNICLEFILIKYLEANKTKDNDKIDVWLVGDESGTIEFGVWNCSLNPGDVIHLSGGYTSLFQGKKRLFVSKAGWVSRVRTFRKTFKASECHREMLEDLLR</sequence>
<protein>
    <submittedName>
        <fullName evidence="1">Uncharacterized protein</fullName>
    </submittedName>
</protein>
<dbReference type="VEuPathDB" id="MicrosporidiaDB:AEWD_010710"/>
<dbReference type="VEuPathDB" id="MicrosporidiaDB:AEWQ_010680"/>
<dbReference type="CDD" id="cd04491">
    <property type="entry name" value="SoSSB_OBF"/>
    <property type="match status" value="1"/>
</dbReference>
<accession>M1KLE2</accession>
<dbReference type="VEuPathDB" id="MicrosporidiaDB:M970_010710"/>
<dbReference type="VEuPathDB" id="MicrosporidiaDB:AEWR_010710"/>
<dbReference type="SUPFAM" id="SSF50249">
    <property type="entry name" value="Nucleic acid-binding proteins"/>
    <property type="match status" value="1"/>
</dbReference>
<reference evidence="1" key="1">
    <citation type="journal article" date="2013" name="Eukaryot. Cell">
        <title>Extremely Reduced Levels of Heterozygosity in the Vertebrate Pathogen Encephalitozoon cuniculi.</title>
        <authorList>
            <person name="Selman M."/>
            <person name="Sak B."/>
            <person name="Kvac M."/>
            <person name="Farinelli L."/>
            <person name="Weiss L.M."/>
            <person name="Corradi N."/>
        </authorList>
    </citation>
    <scope>NUCLEOTIDE SEQUENCE</scope>
</reference>
<organism evidence="1">
    <name type="scientific">Encephalitozoon cuniculi</name>
    <name type="common">Microsporidian parasite</name>
    <dbReference type="NCBI Taxonomy" id="6035"/>
    <lineage>
        <taxon>Eukaryota</taxon>
        <taxon>Fungi</taxon>
        <taxon>Fungi incertae sedis</taxon>
        <taxon>Microsporidia</taxon>
        <taxon>Unikaryonidae</taxon>
        <taxon>Encephalitozoon</taxon>
    </lineage>
</organism>